<protein>
    <submittedName>
        <fullName evidence="1">Uncharacterized protein</fullName>
    </submittedName>
</protein>
<reference evidence="1 2" key="1">
    <citation type="journal article" date="2022" name="Plant J.">
        <title>Chromosome-level genome of Camellia lanceoleosa provides a valuable resource for understanding genome evolution and self-incompatibility.</title>
        <authorList>
            <person name="Gong W."/>
            <person name="Xiao S."/>
            <person name="Wang L."/>
            <person name="Liao Z."/>
            <person name="Chang Y."/>
            <person name="Mo W."/>
            <person name="Hu G."/>
            <person name="Li W."/>
            <person name="Zhao G."/>
            <person name="Zhu H."/>
            <person name="Hu X."/>
            <person name="Ji K."/>
            <person name="Xiang X."/>
            <person name="Song Q."/>
            <person name="Yuan D."/>
            <person name="Jin S."/>
            <person name="Zhang L."/>
        </authorList>
    </citation>
    <scope>NUCLEOTIDE SEQUENCE [LARGE SCALE GENOMIC DNA]</scope>
    <source>
        <strain evidence="1">SQ_2022a</strain>
    </source>
</reference>
<accession>A0ACC0HQX9</accession>
<sequence length="422" mass="46332">MKEKDTLTTRQTSHETTTTTKAKATDETTSPANEAAYDPRPTTTLLSPEGTHASGGTHVSPKAPETHSLAFQVEDAVSPTTIQVHSASTDTTAPPTTIISATTLHGNSHGNTSSSKTFKDAVLFPFSSQQEADSPPDPFVSAVPRDDAVVDEVYPTISLSPDDLTRIRNPWKHSIIIKLLGKSLGYNYLMSKVRTLWKPSGTCHGLDLGNHFFLIKFQEEANLTKVLSNGTWYIGNHFLSVRRWEPEFQPQTAVISSAIIWAHLVSLPIEFYDRSVLERIGHKLGKLIKVDIYTATGNRGRFARICIQVDLNKPPMPTIRIDNILQRVAYEGLPNICFHCGLVGHTIDIVGHTIDKCPAKVHHLLMEDLTSVSTIGDKLLATHAPSEPRVWKVDVSDTAETLSTSKIIFFCTGIKAPSGDNH</sequence>
<evidence type="ECO:0000313" key="1">
    <source>
        <dbReference type="EMBL" id="KAI8014895.1"/>
    </source>
</evidence>
<proteinExistence type="predicted"/>
<dbReference type="Proteomes" id="UP001060215">
    <property type="component" value="Chromosome 4"/>
</dbReference>
<gene>
    <name evidence="1" type="ORF">LOK49_LG05G02349</name>
</gene>
<dbReference type="EMBL" id="CM045761">
    <property type="protein sequence ID" value="KAI8014895.1"/>
    <property type="molecule type" value="Genomic_DNA"/>
</dbReference>
<organism evidence="1 2">
    <name type="scientific">Camellia lanceoleosa</name>
    <dbReference type="NCBI Taxonomy" id="1840588"/>
    <lineage>
        <taxon>Eukaryota</taxon>
        <taxon>Viridiplantae</taxon>
        <taxon>Streptophyta</taxon>
        <taxon>Embryophyta</taxon>
        <taxon>Tracheophyta</taxon>
        <taxon>Spermatophyta</taxon>
        <taxon>Magnoliopsida</taxon>
        <taxon>eudicotyledons</taxon>
        <taxon>Gunneridae</taxon>
        <taxon>Pentapetalae</taxon>
        <taxon>asterids</taxon>
        <taxon>Ericales</taxon>
        <taxon>Theaceae</taxon>
        <taxon>Camellia</taxon>
    </lineage>
</organism>
<name>A0ACC0HQX9_9ERIC</name>
<evidence type="ECO:0000313" key="2">
    <source>
        <dbReference type="Proteomes" id="UP001060215"/>
    </source>
</evidence>
<comment type="caution">
    <text evidence="1">The sequence shown here is derived from an EMBL/GenBank/DDBJ whole genome shotgun (WGS) entry which is preliminary data.</text>
</comment>
<keyword evidence="2" id="KW-1185">Reference proteome</keyword>